<name>A0AAE4AKV3_9FIRM</name>
<gene>
    <name evidence="3" type="ORF">J2S20_002021</name>
</gene>
<feature type="region of interest" description="Disordered" evidence="1">
    <location>
        <begin position="87"/>
        <end position="143"/>
    </location>
</feature>
<reference evidence="3" key="1">
    <citation type="submission" date="2023-07" db="EMBL/GenBank/DDBJ databases">
        <title>Genomic Encyclopedia of Type Strains, Phase IV (KMG-IV): sequencing the most valuable type-strain genomes for metagenomic binning, comparative biology and taxonomic classification.</title>
        <authorList>
            <person name="Goeker M."/>
        </authorList>
    </citation>
    <scope>NUCLEOTIDE SEQUENCE</scope>
    <source>
        <strain evidence="3">DSM 19659</strain>
    </source>
</reference>
<proteinExistence type="predicted"/>
<protein>
    <recommendedName>
        <fullName evidence="5">DUF2953 domain-containing protein</fullName>
    </recommendedName>
</protein>
<sequence>MLSVILTIIKIIVLLLLLLIALLLVLLLLVLFVPLRYRGSGRYLDTAEGKLELSWLLRMLRVQLEYQEGLNGKFCLLGLTLWHTEAEQENTTPEESEASAVNAETALTEGESDRETESSAHEITDSIPEKTAEGEEKLKFSQAESLQSDYIQNEKKEKRRKKRKKEGERTALKTRLSQLAAKKDAIFNKADAYRKLLLDPHTGRLLALLKKKGMRLLKEFLPRHLEGDLSFGFEDPFVTGQCCAAAALLYPLYQDNLCITALFDRKELSGALRFRGRVRLIVPLLAALQLWFNRDFKFVYRWFRRKERIATEDNHG</sequence>
<dbReference type="AlphaFoldDB" id="A0AAE4AKV3"/>
<dbReference type="RefSeq" id="WP_307255271.1">
    <property type="nucleotide sequence ID" value="NZ_JAUSTO010000016.1"/>
</dbReference>
<feature type="transmembrane region" description="Helical" evidence="2">
    <location>
        <begin position="6"/>
        <end position="33"/>
    </location>
</feature>
<evidence type="ECO:0000313" key="3">
    <source>
        <dbReference type="EMBL" id="MDQ0153308.1"/>
    </source>
</evidence>
<organism evidence="3 4">
    <name type="scientific">Moryella indoligenes</name>
    <dbReference type="NCBI Taxonomy" id="371674"/>
    <lineage>
        <taxon>Bacteria</taxon>
        <taxon>Bacillati</taxon>
        <taxon>Bacillota</taxon>
        <taxon>Clostridia</taxon>
        <taxon>Lachnospirales</taxon>
        <taxon>Lachnospiraceae</taxon>
        <taxon>Moryella</taxon>
    </lineage>
</organism>
<feature type="compositionally biased region" description="Basic and acidic residues" evidence="1">
    <location>
        <begin position="111"/>
        <end position="139"/>
    </location>
</feature>
<dbReference type="EMBL" id="JAUSTO010000016">
    <property type="protein sequence ID" value="MDQ0153308.1"/>
    <property type="molecule type" value="Genomic_DNA"/>
</dbReference>
<accession>A0AAE4AKV3</accession>
<keyword evidence="2" id="KW-1133">Transmembrane helix</keyword>
<keyword evidence="2" id="KW-0812">Transmembrane</keyword>
<comment type="caution">
    <text evidence="3">The sequence shown here is derived from an EMBL/GenBank/DDBJ whole genome shotgun (WGS) entry which is preliminary data.</text>
</comment>
<dbReference type="Proteomes" id="UP001241537">
    <property type="component" value="Unassembled WGS sequence"/>
</dbReference>
<evidence type="ECO:0000256" key="1">
    <source>
        <dbReference type="SAM" id="MobiDB-lite"/>
    </source>
</evidence>
<keyword evidence="4" id="KW-1185">Reference proteome</keyword>
<evidence type="ECO:0000256" key="2">
    <source>
        <dbReference type="SAM" id="Phobius"/>
    </source>
</evidence>
<keyword evidence="2" id="KW-0472">Membrane</keyword>
<evidence type="ECO:0008006" key="5">
    <source>
        <dbReference type="Google" id="ProtNLM"/>
    </source>
</evidence>
<evidence type="ECO:0000313" key="4">
    <source>
        <dbReference type="Proteomes" id="UP001241537"/>
    </source>
</evidence>